<sequence>MNNLNTLLGCFFYELNFVKISVLKFEKSNLYCEKNYNPKKPIFMKTYLSALLFLTSMTFAFAQNTPQELTDVFFNTFQKEGASKALDELYSSNSWISRNADAITNLKSQMEGLNIDYVGEYYGYEKINSKSLGSSFVHLSYMAKYDRQPIRFVFQFYKPKDKWVIYSFSFDTNISEELAESAKIYYQNL</sequence>
<dbReference type="Proteomes" id="UP001156141">
    <property type="component" value="Unassembled WGS sequence"/>
</dbReference>
<gene>
    <name evidence="1" type="ORF">MKW35_02270</name>
</gene>
<evidence type="ECO:0000313" key="1">
    <source>
        <dbReference type="EMBL" id="MCH4551429.1"/>
    </source>
</evidence>
<accession>A0ABS9REQ3</accession>
<comment type="caution">
    <text evidence="1">The sequence shown here is derived from an EMBL/GenBank/DDBJ whole genome shotgun (WGS) entry which is preliminary data.</text>
</comment>
<dbReference type="RefSeq" id="WP_240571772.1">
    <property type="nucleotide sequence ID" value="NZ_CP136709.1"/>
</dbReference>
<organism evidence="1 2">
    <name type="scientific">Aestuariibaculum lutulentum</name>
    <dbReference type="NCBI Taxonomy" id="2920935"/>
    <lineage>
        <taxon>Bacteria</taxon>
        <taxon>Pseudomonadati</taxon>
        <taxon>Bacteroidota</taxon>
        <taxon>Flavobacteriia</taxon>
        <taxon>Flavobacteriales</taxon>
        <taxon>Flavobacteriaceae</taxon>
    </lineage>
</organism>
<reference evidence="1" key="1">
    <citation type="submission" date="2022-02" db="EMBL/GenBank/DDBJ databases">
        <title>Aestuariibaculum sp., a marine bacterium isolated from sediment in Guangxi.</title>
        <authorList>
            <person name="Ying J."/>
        </authorList>
    </citation>
    <scope>NUCLEOTIDE SEQUENCE</scope>
    <source>
        <strain evidence="1">L182</strain>
    </source>
</reference>
<protein>
    <recommendedName>
        <fullName evidence="3">DUF4019 domain-containing protein</fullName>
    </recommendedName>
</protein>
<name>A0ABS9REQ3_9FLAO</name>
<dbReference type="EMBL" id="JAKVQD010000001">
    <property type="protein sequence ID" value="MCH4551429.1"/>
    <property type="molecule type" value="Genomic_DNA"/>
</dbReference>
<evidence type="ECO:0000313" key="2">
    <source>
        <dbReference type="Proteomes" id="UP001156141"/>
    </source>
</evidence>
<evidence type="ECO:0008006" key="3">
    <source>
        <dbReference type="Google" id="ProtNLM"/>
    </source>
</evidence>
<proteinExistence type="predicted"/>
<keyword evidence="2" id="KW-1185">Reference proteome</keyword>